<dbReference type="OrthoDB" id="9776669at2"/>
<dbReference type="PANTHER" id="PTHR42941:SF1">
    <property type="entry name" value="SLL1037 PROTEIN"/>
    <property type="match status" value="1"/>
</dbReference>
<dbReference type="STRING" id="1555112.LIP_2363"/>
<feature type="chain" id="PRO_5038566239" evidence="1">
    <location>
        <begin position="24"/>
        <end position="331"/>
    </location>
</feature>
<reference evidence="3" key="1">
    <citation type="submission" date="2015-07" db="EMBL/GenBank/DDBJ databases">
        <title>Complete genome sequence and phylogenetic analysis of Limnochorda pilosa.</title>
        <authorList>
            <person name="Watanabe M."/>
            <person name="Kojima H."/>
            <person name="Fukui M."/>
        </authorList>
    </citation>
    <scope>NUCLEOTIDE SEQUENCE [LARGE SCALE GENOMIC DNA]</scope>
    <source>
        <strain evidence="3">HC45</strain>
    </source>
</reference>
<name>A0A0K2SN18_LIMPI</name>
<dbReference type="Gene3D" id="3.40.190.10">
    <property type="entry name" value="Periplasmic binding protein-like II"/>
    <property type="match status" value="2"/>
</dbReference>
<proteinExistence type="predicted"/>
<dbReference type="InterPro" id="IPR011852">
    <property type="entry name" value="TRAP_TAXI"/>
</dbReference>
<reference evidence="3" key="2">
    <citation type="journal article" date="2016" name="Int. J. Syst. Evol. Microbiol.">
        <title>Complete genome sequence and cell structure of Limnochorda pilosa, a Gram-negative spore-former within the phylum Firmicutes.</title>
        <authorList>
            <person name="Watanabe M."/>
            <person name="Kojima H."/>
            <person name="Fukui M."/>
        </authorList>
    </citation>
    <scope>NUCLEOTIDE SEQUENCE [LARGE SCALE GENOMIC DNA]</scope>
    <source>
        <strain evidence="3">HC45</strain>
    </source>
</reference>
<keyword evidence="1" id="KW-0732">Signal</keyword>
<dbReference type="PATRIC" id="fig|1555112.3.peg.2409"/>
<dbReference type="Pfam" id="PF16868">
    <property type="entry name" value="NMT1_3"/>
    <property type="match status" value="1"/>
</dbReference>
<protein>
    <submittedName>
        <fullName evidence="2">C4-dicarboxylate ABC transporter substrate-binding protein</fullName>
    </submittedName>
</protein>
<accession>A0A0K2SN18</accession>
<dbReference type="CDD" id="cd13520">
    <property type="entry name" value="PBP2_TAXI_TRAP"/>
    <property type="match status" value="1"/>
</dbReference>
<dbReference type="Proteomes" id="UP000065807">
    <property type="component" value="Chromosome"/>
</dbReference>
<feature type="signal peptide" evidence="1">
    <location>
        <begin position="1"/>
        <end position="23"/>
    </location>
</feature>
<keyword evidence="3" id="KW-1185">Reference proteome</keyword>
<evidence type="ECO:0000313" key="2">
    <source>
        <dbReference type="EMBL" id="BAS28204.1"/>
    </source>
</evidence>
<evidence type="ECO:0000256" key="1">
    <source>
        <dbReference type="SAM" id="SignalP"/>
    </source>
</evidence>
<dbReference type="PANTHER" id="PTHR42941">
    <property type="entry name" value="SLL1037 PROTEIN"/>
    <property type="match status" value="1"/>
</dbReference>
<dbReference type="SUPFAM" id="SSF53850">
    <property type="entry name" value="Periplasmic binding protein-like II"/>
    <property type="match status" value="1"/>
</dbReference>
<dbReference type="AlphaFoldDB" id="A0A0K2SN18"/>
<evidence type="ECO:0000313" key="3">
    <source>
        <dbReference type="Proteomes" id="UP000065807"/>
    </source>
</evidence>
<dbReference type="RefSeq" id="WP_082726215.1">
    <property type="nucleotide sequence ID" value="NZ_AP014924.1"/>
</dbReference>
<organism evidence="2 3">
    <name type="scientific">Limnochorda pilosa</name>
    <dbReference type="NCBI Taxonomy" id="1555112"/>
    <lineage>
        <taxon>Bacteria</taxon>
        <taxon>Bacillati</taxon>
        <taxon>Bacillota</taxon>
        <taxon>Limnochordia</taxon>
        <taxon>Limnochordales</taxon>
        <taxon>Limnochordaceae</taxon>
        <taxon>Limnochorda</taxon>
    </lineage>
</organism>
<gene>
    <name evidence="2" type="ORF">LIP_2363</name>
</gene>
<dbReference type="EMBL" id="AP014924">
    <property type="protein sequence ID" value="BAS28204.1"/>
    <property type="molecule type" value="Genomic_DNA"/>
</dbReference>
<dbReference type="NCBIfam" id="TIGR02122">
    <property type="entry name" value="TRAP_TAXI"/>
    <property type="match status" value="1"/>
</dbReference>
<dbReference type="KEGG" id="lpil:LIP_2363"/>
<sequence>MRHRHLGQVVVAIILVVSLAATAAVAAAAPKRRFVIATAGTAGALYPMGVAMAETINRHSDRFMASAESSAASVANLRNLHEGNVEWGIAQSEIATFAYNGQEIFKGREMKELRALFATVGSYFQVFVPASSPVRSIQDLKGKRVGVGQPGSGGEIDARMVLAHCGLDYKSVTPAFLTDAEMVDALRDGDLDAIMVTHPLRSAALIDLTTSFKVRMLSVDDPAFYASHPFFLQATVPAGTYDSVDVDVRTPFSRVIMFTTTGADFSDDDIYHLLDTIFSNREEWRTSHASVDRTVTLEAALDGIAVPLHPGAVKYFQDHGLTVPAELLPAR</sequence>